<reference evidence="1 2" key="1">
    <citation type="submission" date="2014-02" db="EMBL/GenBank/DDBJ databases">
        <title>The genome sequence of Colletotrichum simmondsii CBS122122.</title>
        <authorList>
            <person name="Baroncelli R."/>
            <person name="Thon M.R."/>
        </authorList>
    </citation>
    <scope>NUCLEOTIDE SEQUENCE [LARGE SCALE GENOMIC DNA]</scope>
    <source>
        <strain evidence="1 2">CBS122122</strain>
    </source>
</reference>
<dbReference type="EMBL" id="JFBX01000416">
    <property type="protein sequence ID" value="KXH39214.1"/>
    <property type="molecule type" value="Genomic_DNA"/>
</dbReference>
<evidence type="ECO:0000313" key="1">
    <source>
        <dbReference type="EMBL" id="KXH39214.1"/>
    </source>
</evidence>
<accession>A0A135STG3</accession>
<comment type="caution">
    <text evidence="1">The sequence shown here is derived from an EMBL/GenBank/DDBJ whole genome shotgun (WGS) entry which is preliminary data.</text>
</comment>
<sequence length="85" mass="9044">MAPVLVATPKARSVVSASSSARKGKATIKSGRKAAVGAHGTRNGRGLRNFYLEVNENIREFNEDVRNQQRVNAVPIKQGPGASLS</sequence>
<keyword evidence="2" id="KW-1185">Reference proteome</keyword>
<organism evidence="1 2">
    <name type="scientific">Colletotrichum simmondsii</name>
    <dbReference type="NCBI Taxonomy" id="703756"/>
    <lineage>
        <taxon>Eukaryota</taxon>
        <taxon>Fungi</taxon>
        <taxon>Dikarya</taxon>
        <taxon>Ascomycota</taxon>
        <taxon>Pezizomycotina</taxon>
        <taxon>Sordariomycetes</taxon>
        <taxon>Hypocreomycetidae</taxon>
        <taxon>Glomerellales</taxon>
        <taxon>Glomerellaceae</taxon>
        <taxon>Colletotrichum</taxon>
        <taxon>Colletotrichum acutatum species complex</taxon>
    </lineage>
</organism>
<evidence type="ECO:0000313" key="2">
    <source>
        <dbReference type="Proteomes" id="UP000070328"/>
    </source>
</evidence>
<dbReference type="Proteomes" id="UP000070328">
    <property type="component" value="Unassembled WGS sequence"/>
</dbReference>
<proteinExistence type="predicted"/>
<dbReference type="AlphaFoldDB" id="A0A135STG3"/>
<name>A0A135STG3_9PEZI</name>
<protein>
    <submittedName>
        <fullName evidence="1">Uncharacterized protein</fullName>
    </submittedName>
</protein>
<gene>
    <name evidence="1" type="ORF">CSIM01_13236</name>
</gene>